<keyword evidence="8" id="KW-0539">Nucleus</keyword>
<keyword evidence="6" id="KW-0805">Transcription regulation</keyword>
<comment type="subcellular location">
    <subcellularLocation>
        <location evidence="1">Nucleus</location>
    </subcellularLocation>
</comment>
<feature type="region of interest" description="Disordered" evidence="9">
    <location>
        <begin position="142"/>
        <end position="163"/>
    </location>
</feature>
<feature type="non-terminal residue" evidence="10">
    <location>
        <position position="163"/>
    </location>
</feature>
<evidence type="ECO:0000256" key="8">
    <source>
        <dbReference type="ARBA" id="ARBA00023242"/>
    </source>
</evidence>
<dbReference type="Proteomes" id="UP000228934">
    <property type="component" value="Unassembled WGS sequence"/>
</dbReference>
<evidence type="ECO:0000256" key="5">
    <source>
        <dbReference type="ARBA" id="ARBA00022833"/>
    </source>
</evidence>
<dbReference type="GO" id="GO:0042800">
    <property type="term" value="F:histone H3K4 methyltransferase activity"/>
    <property type="evidence" value="ECO:0007669"/>
    <property type="project" value="TreeGrafter"/>
</dbReference>
<evidence type="ECO:0000256" key="7">
    <source>
        <dbReference type="ARBA" id="ARBA00023163"/>
    </source>
</evidence>
<dbReference type="PANTHER" id="PTHR45888">
    <property type="entry name" value="HL01030P-RELATED"/>
    <property type="match status" value="1"/>
</dbReference>
<evidence type="ECO:0000313" key="10">
    <source>
        <dbReference type="EMBL" id="PIO40014.1"/>
    </source>
</evidence>
<evidence type="ECO:0000256" key="1">
    <source>
        <dbReference type="ARBA" id="ARBA00004123"/>
    </source>
</evidence>
<keyword evidence="4" id="KW-0863">Zinc-finger</keyword>
<organism evidence="10 11">
    <name type="scientific">Aquarana catesbeiana</name>
    <name type="common">American bullfrog</name>
    <name type="synonym">Rana catesbeiana</name>
    <dbReference type="NCBI Taxonomy" id="8400"/>
    <lineage>
        <taxon>Eukaryota</taxon>
        <taxon>Metazoa</taxon>
        <taxon>Chordata</taxon>
        <taxon>Craniata</taxon>
        <taxon>Vertebrata</taxon>
        <taxon>Euteleostomi</taxon>
        <taxon>Amphibia</taxon>
        <taxon>Batrachia</taxon>
        <taxon>Anura</taxon>
        <taxon>Neobatrachia</taxon>
        <taxon>Ranoidea</taxon>
        <taxon>Ranidae</taxon>
        <taxon>Aquarana</taxon>
    </lineage>
</organism>
<dbReference type="PANTHER" id="PTHR45888:SF1">
    <property type="entry name" value="HISTONE-LYSINE N-METHYLTRANSFERASE 2C"/>
    <property type="match status" value="1"/>
</dbReference>
<evidence type="ECO:0000256" key="4">
    <source>
        <dbReference type="ARBA" id="ARBA00022771"/>
    </source>
</evidence>
<feature type="compositionally biased region" description="Low complexity" evidence="9">
    <location>
        <begin position="142"/>
        <end position="157"/>
    </location>
</feature>
<accession>A0A2G9SIW3</accession>
<dbReference type="GO" id="GO:0008270">
    <property type="term" value="F:zinc ion binding"/>
    <property type="evidence" value="ECO:0007669"/>
    <property type="project" value="UniProtKB-KW"/>
</dbReference>
<evidence type="ECO:0000256" key="3">
    <source>
        <dbReference type="ARBA" id="ARBA00022737"/>
    </source>
</evidence>
<keyword evidence="11" id="KW-1185">Reference proteome</keyword>
<dbReference type="EMBL" id="KV924392">
    <property type="protein sequence ID" value="PIO40014.1"/>
    <property type="molecule type" value="Genomic_DNA"/>
</dbReference>
<protein>
    <submittedName>
        <fullName evidence="10">Uncharacterized protein</fullName>
    </submittedName>
</protein>
<dbReference type="GO" id="GO:0045944">
    <property type="term" value="P:positive regulation of transcription by RNA polymerase II"/>
    <property type="evidence" value="ECO:0007669"/>
    <property type="project" value="TreeGrafter"/>
</dbReference>
<evidence type="ECO:0000256" key="2">
    <source>
        <dbReference type="ARBA" id="ARBA00022723"/>
    </source>
</evidence>
<evidence type="ECO:0000313" key="11">
    <source>
        <dbReference type="Proteomes" id="UP000228934"/>
    </source>
</evidence>
<dbReference type="AlphaFoldDB" id="A0A2G9SIW3"/>
<gene>
    <name evidence="10" type="ORF">AB205_0091240</name>
</gene>
<feature type="compositionally biased region" description="Basic and acidic residues" evidence="9">
    <location>
        <begin position="24"/>
        <end position="35"/>
    </location>
</feature>
<keyword evidence="7" id="KW-0804">Transcription</keyword>
<dbReference type="GO" id="GO:0003713">
    <property type="term" value="F:transcription coactivator activity"/>
    <property type="evidence" value="ECO:0007669"/>
    <property type="project" value="TreeGrafter"/>
</dbReference>
<proteinExistence type="predicted"/>
<keyword evidence="5" id="KW-0862">Zinc</keyword>
<name>A0A2G9SIW3_AQUCT</name>
<dbReference type="OrthoDB" id="308383at2759"/>
<keyword evidence="2" id="KW-0479">Metal-binding</keyword>
<dbReference type="GO" id="GO:0044666">
    <property type="term" value="C:MLL3/4 complex"/>
    <property type="evidence" value="ECO:0007669"/>
    <property type="project" value="TreeGrafter"/>
</dbReference>
<evidence type="ECO:0000256" key="9">
    <source>
        <dbReference type="SAM" id="MobiDB-lite"/>
    </source>
</evidence>
<reference evidence="11" key="1">
    <citation type="journal article" date="2017" name="Nat. Commun.">
        <title>The North American bullfrog draft genome provides insight into hormonal regulation of long noncoding RNA.</title>
        <authorList>
            <person name="Hammond S.A."/>
            <person name="Warren R.L."/>
            <person name="Vandervalk B.P."/>
            <person name="Kucuk E."/>
            <person name="Khan H."/>
            <person name="Gibb E.A."/>
            <person name="Pandoh P."/>
            <person name="Kirk H."/>
            <person name="Zhao Y."/>
            <person name="Jones M."/>
            <person name="Mungall A.J."/>
            <person name="Coope R."/>
            <person name="Pleasance S."/>
            <person name="Moore R.A."/>
            <person name="Holt R.A."/>
            <person name="Round J.M."/>
            <person name="Ohora S."/>
            <person name="Walle B.V."/>
            <person name="Veldhoen N."/>
            <person name="Helbing C.C."/>
            <person name="Birol I."/>
        </authorList>
    </citation>
    <scope>NUCLEOTIDE SEQUENCE [LARGE SCALE GENOMIC DNA]</scope>
</reference>
<feature type="region of interest" description="Disordered" evidence="9">
    <location>
        <begin position="24"/>
        <end position="83"/>
    </location>
</feature>
<evidence type="ECO:0000256" key="6">
    <source>
        <dbReference type="ARBA" id="ARBA00023015"/>
    </source>
</evidence>
<keyword evidence="3" id="KW-0677">Repeat</keyword>
<sequence length="163" mass="18481">MRRGYGTLKYDIYVVEGDLMDCDVKSDSSPEREPIDDGLQGAEVMDGMKKRKRKPYRPAWNEPLPDTPMDELAPSSENTEKIRKRYRKKKNKLEETFPTYLQEAFFGKNLLDTSRQNKPSIENLSEDTAQLPYKANINATFLDPSSDPLLSSAATPSKATNGK</sequence>